<sequence>MFEEIVVSLLANVRKLCRINLIAYRIAGWIWEASYGEKTSLNNFIWGKGNECLTY</sequence>
<comment type="caution">
    <text evidence="1">The sequence shown here is derived from an EMBL/GenBank/DDBJ whole genome shotgun (WGS) entry which is preliminary data.</text>
</comment>
<proteinExistence type="predicted"/>
<evidence type="ECO:0000313" key="1">
    <source>
        <dbReference type="EMBL" id="GAD06386.1"/>
    </source>
</evidence>
<reference evidence="1 2" key="2">
    <citation type="journal article" date="2013" name="Genome Announc.">
        <title>Draft Genome Sequences of Porphyromonas crevioricanis JCM 15906T and Porphyromonas cansulci JCM 13913T Isolated from a Canine Oral Cavity.</title>
        <authorList>
            <person name="Sakamoto M."/>
            <person name="Tanaka N."/>
            <person name="Shiwa Y."/>
            <person name="Yoshikawa H."/>
            <person name="Ohkuma M."/>
        </authorList>
    </citation>
    <scope>NUCLEOTIDE SEQUENCE [LARGE SCALE GENOMIC DNA]</scope>
    <source>
        <strain evidence="1 2">JCM 15906</strain>
    </source>
</reference>
<dbReference type="Proteomes" id="UP000018031">
    <property type="component" value="Unassembled WGS sequence"/>
</dbReference>
<evidence type="ECO:0000313" key="2">
    <source>
        <dbReference type="Proteomes" id="UP000018031"/>
    </source>
</evidence>
<protein>
    <submittedName>
        <fullName evidence="1">Uncharacterized protein</fullName>
    </submittedName>
</protein>
<reference evidence="2" key="1">
    <citation type="journal article" date="2013" name="Genome">
        <title>Draft Genome Sequences of Porphyromonas crevioricanis JCM 15906T and Porphyromonas cansulci JCM 13913T Isolated from a Canine Oral Cavity.</title>
        <authorList>
            <person name="Sakamoto M."/>
            <person name="Tanaka N."/>
            <person name="Shiwa Y."/>
            <person name="Yoshikawa H."/>
            <person name="Ohkuma M."/>
        </authorList>
    </citation>
    <scope>NUCLEOTIDE SEQUENCE [LARGE SCALE GENOMIC DNA]</scope>
    <source>
        <strain evidence="2">JCM 15906</strain>
    </source>
</reference>
<dbReference type="EMBL" id="BAOU01000078">
    <property type="protein sequence ID" value="GAD06386.1"/>
    <property type="molecule type" value="Genomic_DNA"/>
</dbReference>
<gene>
    <name evidence="1" type="ORF">PORCRE_2119</name>
</gene>
<organism evidence="1 2">
    <name type="scientific">Porphyromonas crevioricanis JCM 15906</name>
    <dbReference type="NCBI Taxonomy" id="1305617"/>
    <lineage>
        <taxon>Bacteria</taxon>
        <taxon>Pseudomonadati</taxon>
        <taxon>Bacteroidota</taxon>
        <taxon>Bacteroidia</taxon>
        <taxon>Bacteroidales</taxon>
        <taxon>Porphyromonadaceae</taxon>
        <taxon>Porphyromonas</taxon>
    </lineage>
</organism>
<dbReference type="AlphaFoldDB" id="T1CJB7"/>
<accession>T1CJB7</accession>
<name>T1CJB7_9PORP</name>